<dbReference type="Proteomes" id="UP001328107">
    <property type="component" value="Unassembled WGS sequence"/>
</dbReference>
<evidence type="ECO:0000313" key="3">
    <source>
        <dbReference type="Proteomes" id="UP001328107"/>
    </source>
</evidence>
<reference evidence="3" key="1">
    <citation type="submission" date="2022-10" db="EMBL/GenBank/DDBJ databases">
        <title>Genome assembly of Pristionchus species.</title>
        <authorList>
            <person name="Yoshida K."/>
            <person name="Sommer R.J."/>
        </authorList>
    </citation>
    <scope>NUCLEOTIDE SEQUENCE [LARGE SCALE GENOMIC DNA]</scope>
    <source>
        <strain evidence="3">RS5460</strain>
    </source>
</reference>
<name>A0AAN4ZJB8_9BILA</name>
<dbReference type="AlphaFoldDB" id="A0AAN4ZJB8"/>
<accession>A0AAN4ZJB8</accession>
<evidence type="ECO:0000313" key="2">
    <source>
        <dbReference type="EMBL" id="GMR40415.1"/>
    </source>
</evidence>
<organism evidence="1 3">
    <name type="scientific">Pristionchus mayeri</name>
    <dbReference type="NCBI Taxonomy" id="1317129"/>
    <lineage>
        <taxon>Eukaryota</taxon>
        <taxon>Metazoa</taxon>
        <taxon>Ecdysozoa</taxon>
        <taxon>Nematoda</taxon>
        <taxon>Chromadorea</taxon>
        <taxon>Rhabditida</taxon>
        <taxon>Rhabditina</taxon>
        <taxon>Diplogasteromorpha</taxon>
        <taxon>Diplogasteroidea</taxon>
        <taxon>Neodiplogasteridae</taxon>
        <taxon>Pristionchus</taxon>
    </lineage>
</organism>
<feature type="non-terminal residue" evidence="1">
    <location>
        <position position="1"/>
    </location>
</feature>
<reference evidence="1" key="2">
    <citation type="submission" date="2023-06" db="EMBL/GenBank/DDBJ databases">
        <title>Genome assembly of Pristionchus species.</title>
        <authorList>
            <person name="Yoshida K."/>
            <person name="Sommer R.J."/>
        </authorList>
    </citation>
    <scope>NUCLEOTIDE SEQUENCE</scope>
    <source>
        <strain evidence="1">RS5460</strain>
    </source>
</reference>
<gene>
    <name evidence="1" type="ORF">PMAYCL1PPCAC_10604</name>
    <name evidence="2" type="ORF">PMAYCL1PPCAC_10610</name>
</gene>
<protein>
    <submittedName>
        <fullName evidence="1">Uncharacterized protein</fullName>
    </submittedName>
</protein>
<keyword evidence="3" id="KW-1185">Reference proteome</keyword>
<feature type="non-terminal residue" evidence="1">
    <location>
        <position position="75"/>
    </location>
</feature>
<sequence>NPFPHFSHLNRNFDSSASICVRMWYLRPAGFAYVFPHSLHSTFFLFGSESWSGSLKRFLQRELFPAFFTFEWELS</sequence>
<comment type="caution">
    <text evidence="1">The sequence shown here is derived from an EMBL/GenBank/DDBJ whole genome shotgun (WGS) entry which is preliminary data.</text>
</comment>
<dbReference type="EMBL" id="BTRK01000003">
    <property type="protein sequence ID" value="GMR40415.1"/>
    <property type="molecule type" value="Genomic_DNA"/>
</dbReference>
<dbReference type="EMBL" id="BTRK01000003">
    <property type="protein sequence ID" value="GMR40409.1"/>
    <property type="molecule type" value="Genomic_DNA"/>
</dbReference>
<proteinExistence type="predicted"/>
<evidence type="ECO:0000313" key="1">
    <source>
        <dbReference type="EMBL" id="GMR40409.1"/>
    </source>
</evidence>